<name>A0ABY0RBS6_9PSED</name>
<feature type="transmembrane region" description="Helical" evidence="1">
    <location>
        <begin position="58"/>
        <end position="81"/>
    </location>
</feature>
<dbReference type="Proteomes" id="UP000181903">
    <property type="component" value="Chromosome I"/>
</dbReference>
<accession>A0ABY0RBS6</accession>
<organism evidence="2 3">
    <name type="scientific">Pseudomonas poae</name>
    <dbReference type="NCBI Taxonomy" id="200451"/>
    <lineage>
        <taxon>Bacteria</taxon>
        <taxon>Pseudomonadati</taxon>
        <taxon>Pseudomonadota</taxon>
        <taxon>Gammaproteobacteria</taxon>
        <taxon>Pseudomonadales</taxon>
        <taxon>Pseudomonadaceae</taxon>
        <taxon>Pseudomonas</taxon>
    </lineage>
</organism>
<evidence type="ECO:0000313" key="3">
    <source>
        <dbReference type="Proteomes" id="UP000181903"/>
    </source>
</evidence>
<keyword evidence="3" id="KW-1185">Reference proteome</keyword>
<evidence type="ECO:0000313" key="2">
    <source>
        <dbReference type="EMBL" id="SDN55380.1"/>
    </source>
</evidence>
<dbReference type="EMBL" id="LT629706">
    <property type="protein sequence ID" value="SDN55380.1"/>
    <property type="molecule type" value="Genomic_DNA"/>
</dbReference>
<proteinExistence type="predicted"/>
<gene>
    <name evidence="2" type="ORF">SAMN04490208_0677</name>
</gene>
<reference evidence="2 3" key="1">
    <citation type="submission" date="2016-10" db="EMBL/GenBank/DDBJ databases">
        <authorList>
            <person name="Varghese N."/>
            <person name="Submissions S."/>
        </authorList>
    </citation>
    <scope>NUCLEOTIDE SEQUENCE [LARGE SCALE GENOMIC DNA]</scope>
    <source>
        <strain evidence="2 3">BS2776</strain>
    </source>
</reference>
<protein>
    <submittedName>
        <fullName evidence="2">Uncharacterized protein</fullName>
    </submittedName>
</protein>
<evidence type="ECO:0000256" key="1">
    <source>
        <dbReference type="SAM" id="Phobius"/>
    </source>
</evidence>
<keyword evidence="1" id="KW-1133">Transmembrane helix</keyword>
<sequence>MIGVFRDYPLGQQACRWDTFVDDLGWHRGLGQCFALIANPLTPNVPFNAEHARRVVEFLAYILADALEGAAALALSVFRFVMNQRARKFGRQGDTFGLLTD</sequence>
<keyword evidence="1" id="KW-0812">Transmembrane</keyword>
<keyword evidence="1" id="KW-0472">Membrane</keyword>